<proteinExistence type="predicted"/>
<feature type="domain" description="N-acetyltransferase" evidence="1">
    <location>
        <begin position="3"/>
        <end position="174"/>
    </location>
</feature>
<dbReference type="RefSeq" id="WP_369861444.1">
    <property type="nucleotide sequence ID" value="NZ_BAABYW010000001.1"/>
</dbReference>
<dbReference type="CDD" id="cd04301">
    <property type="entry name" value="NAT_SF"/>
    <property type="match status" value="1"/>
</dbReference>
<dbReference type="Pfam" id="PF00583">
    <property type="entry name" value="Acetyltransf_1"/>
    <property type="match status" value="1"/>
</dbReference>
<accession>A0ABQ0BA56</accession>
<keyword evidence="3" id="KW-1185">Reference proteome</keyword>
<dbReference type="Proteomes" id="UP001600943">
    <property type="component" value="Unassembled WGS sequence"/>
</dbReference>
<organism evidence="2 3">
    <name type="scientific">Blautia hominis</name>
    <dbReference type="NCBI Taxonomy" id="2025493"/>
    <lineage>
        <taxon>Bacteria</taxon>
        <taxon>Bacillati</taxon>
        <taxon>Bacillota</taxon>
        <taxon>Clostridia</taxon>
        <taxon>Lachnospirales</taxon>
        <taxon>Lachnospiraceae</taxon>
        <taxon>Blautia</taxon>
    </lineage>
</organism>
<sequence>MEVLYRTLELDECDRIREVDASQYIGRAWRNVDGYRQLVEINYQDTDFPNGFEDHLSNLKNTIRSGGIVLGAFFKERLVGFCSVNNTVFGDYYKYVLLDQLFISNELRNKGIGKKLFFMAAKMAKNKGAEKFYICAGSSEETIAFYFAIGCEETKVIDQDLYQTDTRDYQLEFDFMKL</sequence>
<dbReference type="InterPro" id="IPR016181">
    <property type="entry name" value="Acyl_CoA_acyltransferase"/>
</dbReference>
<dbReference type="Gene3D" id="3.40.630.30">
    <property type="match status" value="1"/>
</dbReference>
<dbReference type="InterPro" id="IPR000182">
    <property type="entry name" value="GNAT_dom"/>
</dbReference>
<dbReference type="EMBL" id="BAABYW010000001">
    <property type="protein sequence ID" value="GAA6408336.1"/>
    <property type="molecule type" value="Genomic_DNA"/>
</dbReference>
<evidence type="ECO:0000313" key="3">
    <source>
        <dbReference type="Proteomes" id="UP001600943"/>
    </source>
</evidence>
<evidence type="ECO:0000259" key="1">
    <source>
        <dbReference type="PROSITE" id="PS51186"/>
    </source>
</evidence>
<protein>
    <recommendedName>
        <fullName evidence="1">N-acetyltransferase domain-containing protein</fullName>
    </recommendedName>
</protein>
<comment type="caution">
    <text evidence="2">The sequence shown here is derived from an EMBL/GenBank/DDBJ whole genome shotgun (WGS) entry which is preliminary data.</text>
</comment>
<dbReference type="SUPFAM" id="SSF55729">
    <property type="entry name" value="Acyl-CoA N-acyltransferases (Nat)"/>
    <property type="match status" value="1"/>
</dbReference>
<reference evidence="2 3" key="1">
    <citation type="submission" date="2024-04" db="EMBL/GenBank/DDBJ databases">
        <title>Defined microbial consortia suppress multidrug-resistant proinflammatory Enterobacteriaceae via ecological control.</title>
        <authorList>
            <person name="Furuichi M."/>
            <person name="Kawaguchi T."/>
            <person name="Pust M."/>
            <person name="Yasuma K."/>
            <person name="Plichta D."/>
            <person name="Hasegawa N."/>
            <person name="Ohya T."/>
            <person name="Bhattarai S."/>
            <person name="Sasajima S."/>
            <person name="Aoto Y."/>
            <person name="Tuganbaev T."/>
            <person name="Yaginuma M."/>
            <person name="Ueda M."/>
            <person name="Okahashi N."/>
            <person name="Amafuji K."/>
            <person name="Kiridooshi Y."/>
            <person name="Sugita K."/>
            <person name="Strazar M."/>
            <person name="Skelly A."/>
            <person name="Suda W."/>
            <person name="Hattori M."/>
            <person name="Nakamoto N."/>
            <person name="Caballero S."/>
            <person name="Norman J."/>
            <person name="Olle B."/>
            <person name="Tanoue T."/>
            <person name="Arita M."/>
            <person name="Bucci V."/>
            <person name="Atarashi K."/>
            <person name="Xavier R."/>
            <person name="Honda K."/>
        </authorList>
    </citation>
    <scope>NUCLEOTIDE SEQUENCE [LARGE SCALE GENOMIC DNA]</scope>
    <source>
        <strain evidence="3">k04-0078-D8-1</strain>
    </source>
</reference>
<name>A0ABQ0BA56_9FIRM</name>
<dbReference type="PROSITE" id="PS51186">
    <property type="entry name" value="GNAT"/>
    <property type="match status" value="1"/>
</dbReference>
<evidence type="ECO:0000313" key="2">
    <source>
        <dbReference type="EMBL" id="GAA6408336.1"/>
    </source>
</evidence>
<gene>
    <name evidence="2" type="ORF">K040078D81_24530</name>
</gene>